<dbReference type="InterPro" id="IPR036388">
    <property type="entry name" value="WH-like_DNA-bd_sf"/>
</dbReference>
<dbReference type="GeneID" id="25159519"/>
<evidence type="ECO:0000256" key="1">
    <source>
        <dbReference type="PIRNR" id="PIRNR026802"/>
    </source>
</evidence>
<comment type="function">
    <text evidence="1">Involved in taxis signal transduction.</text>
</comment>
<protein>
    <recommendedName>
        <fullName evidence="1">Taxis protein CheF</fullName>
    </recommendedName>
</protein>
<dbReference type="RefSeq" id="WP_050048557.1">
    <property type="nucleotide sequence ID" value="NZ_CP008874.1"/>
</dbReference>
<accession>A0A0F7PDZ9</accession>
<dbReference type="AlphaFoldDB" id="A0A0F7PDZ9"/>
<dbReference type="SUPFAM" id="SSF46785">
    <property type="entry name" value="Winged helix' DNA-binding domain"/>
    <property type="match status" value="1"/>
</dbReference>
<name>A0A0F7PDZ9_9EURY</name>
<dbReference type="PANTHER" id="PTHR42201">
    <property type="entry name" value="TAXIS PROTEIN"/>
    <property type="match status" value="1"/>
</dbReference>
<dbReference type="KEGG" id="hsu:HLASF_1358"/>
<proteinExistence type="predicted"/>
<dbReference type="Gene3D" id="1.10.10.10">
    <property type="entry name" value="Winged helix-like DNA-binding domain superfamily/Winged helix DNA-binding domain"/>
    <property type="match status" value="1"/>
</dbReference>
<sequence length="288" mass="31738">MNDSVVADFTTEVIPDTGEYDEPVHGRVLMNREQVVIVTADDRTSFPIDGVFDLAYGSAPKEMRRFFEDTVTIAYKAAGQKRVALVEGADDVVERFTNLLFKGILNDTPVTVKHPARVGGRVTDASFRRAALYLSPPAVRFKSDDPLTIDVSTVSHFERVRRKIGDDERSMLSVRHADRGEVMTTEIGIGSERKMNVLGRFLRTEYTQLREELEDVSLSEEEIEAMVGLYSGATEGSLAGMLGVDASRVTYLLNTLVEKGLLEESASGMELSSIGTLAVGEHLEDVNL</sequence>
<evidence type="ECO:0000313" key="2">
    <source>
        <dbReference type="EMBL" id="AKH97844.1"/>
    </source>
</evidence>
<dbReference type="EMBL" id="CP008874">
    <property type="protein sequence ID" value="AKH97844.1"/>
    <property type="molecule type" value="Genomic_DNA"/>
</dbReference>
<dbReference type="InterPro" id="IPR007381">
    <property type="entry name" value="CheF1/F2"/>
</dbReference>
<dbReference type="GO" id="GO:0006935">
    <property type="term" value="P:chemotaxis"/>
    <property type="evidence" value="ECO:0007669"/>
    <property type="project" value="UniProtKB-UniRule"/>
</dbReference>
<keyword evidence="1" id="KW-0145">Chemotaxis</keyword>
<evidence type="ECO:0000313" key="3">
    <source>
        <dbReference type="Proteomes" id="UP000069906"/>
    </source>
</evidence>
<dbReference type="PANTHER" id="PTHR42201:SF1">
    <property type="entry name" value="TAXIS PROTEIN"/>
    <property type="match status" value="1"/>
</dbReference>
<dbReference type="InterPro" id="IPR036390">
    <property type="entry name" value="WH_DNA-bd_sf"/>
</dbReference>
<dbReference type="PIRSF" id="PIRSF026802">
    <property type="entry name" value="UCP026802"/>
    <property type="match status" value="1"/>
</dbReference>
<keyword evidence="3" id="KW-1185">Reference proteome</keyword>
<dbReference type="Pfam" id="PF04283">
    <property type="entry name" value="CheF-arch"/>
    <property type="match status" value="1"/>
</dbReference>
<organism evidence="2 3">
    <name type="scientific">Halanaeroarchaeum sulfurireducens</name>
    <dbReference type="NCBI Taxonomy" id="1604004"/>
    <lineage>
        <taxon>Archaea</taxon>
        <taxon>Methanobacteriati</taxon>
        <taxon>Methanobacteriota</taxon>
        <taxon>Stenosarchaea group</taxon>
        <taxon>Halobacteria</taxon>
        <taxon>Halobacteriales</taxon>
        <taxon>Halobacteriaceae</taxon>
        <taxon>Halanaeroarchaeum</taxon>
    </lineage>
</organism>
<dbReference type="Proteomes" id="UP000069906">
    <property type="component" value="Chromosome"/>
</dbReference>
<comment type="subunit">
    <text evidence="1">Interacts with chemotaxis (Che) proteins as well as flagella accessory (Fla) proteins.</text>
</comment>
<gene>
    <name evidence="2" type="primary">cheF2</name>
    <name evidence="2" type="ORF">HLASF_1358</name>
</gene>
<reference evidence="2 3" key="1">
    <citation type="journal article" date="2015" name="ISME J.">
        <title>Elemental sulfur and acetate can support life of a novel strictly anaerobic haloarchaeon.</title>
        <authorList>
            <person name="Sorokin D.Y."/>
            <person name="Kublanov I.V."/>
            <person name="Gavrilov S.N."/>
            <person name="Rojo D."/>
            <person name="Roman P."/>
            <person name="Golyshin P.N."/>
            <person name="Slepak V.Z."/>
            <person name="Smedile F."/>
            <person name="Ferrer M."/>
            <person name="Messina E."/>
            <person name="La Cono V."/>
            <person name="Yakimov M.M."/>
        </authorList>
    </citation>
    <scope>NUCLEOTIDE SEQUENCE [LARGE SCALE GENOMIC DNA]</scope>
    <source>
        <strain evidence="2 3">HSR2</strain>
    </source>
</reference>
<dbReference type="OrthoDB" id="337296at2157"/>
<dbReference type="HOGENOM" id="CLU_063179_0_0_2"/>